<organism evidence="1 2">
    <name type="scientific">Helicobacter turcicus</name>
    <dbReference type="NCBI Taxonomy" id="2867412"/>
    <lineage>
        <taxon>Bacteria</taxon>
        <taxon>Pseudomonadati</taxon>
        <taxon>Campylobacterota</taxon>
        <taxon>Epsilonproteobacteria</taxon>
        <taxon>Campylobacterales</taxon>
        <taxon>Helicobacteraceae</taxon>
        <taxon>Helicobacter</taxon>
    </lineage>
</organism>
<protein>
    <recommendedName>
        <fullName evidence="3">EF-hand domain-containing protein</fullName>
    </recommendedName>
</protein>
<reference evidence="1 2" key="1">
    <citation type="submission" date="2021-08" db="EMBL/GenBank/DDBJ databases">
        <title>Helicobacter spp. isolated from feces of Anatolian Ground Squirrel (Spermophilus xanthoprymnus) in Turkey.</title>
        <authorList>
            <person name="Aydin F."/>
            <person name="Abay S."/>
            <person name="Kayman T."/>
            <person name="Karakaya E."/>
            <person name="Saticioglu I.B."/>
        </authorList>
    </citation>
    <scope>NUCLEOTIDE SEQUENCE [LARGE SCALE GENOMIC DNA]</scope>
    <source>
        <strain evidence="1 2">Faydin-H70</strain>
    </source>
</reference>
<comment type="caution">
    <text evidence="1">The sequence shown here is derived from an EMBL/GenBank/DDBJ whole genome shotgun (WGS) entry which is preliminary data.</text>
</comment>
<accession>A0ABS7JNQ9</accession>
<sequence length="378" mass="42662">MYDFGNGNLNSVATKLRNLTVYQSPKISFNETKLQERSIPKVDGDISNIYFRDIISGEIIGAKLTEENLKKIQNIFGDSAVESIGNGKSILNGKAEEFVSGWYGDIAYKRGYLKADADFNGILSAEEKKNTTSFFGIGGFVSGNSIYPTEFLRYKTTNEFSNSDKGSRFKMGDTIADELNQTLQYDKNMDGRIKWGDIASTKDVLEYLKEFTESGSGGYDPSLVLDTIMDFFKEWDKQLKEILNEMLNETDLLIGDVKANDSIEAVFKKIMESPKKEEVLGEIQEKIQEKFNGEQTEKHFNEKSLTKTDSTSTRDIAQDSTFQAIHKLTKLDETILKDNLFKNPNFEDDIIAIVQELAQNLESRQTTLESAEILKIDA</sequence>
<name>A0ABS7JNQ9_9HELI</name>
<evidence type="ECO:0000313" key="2">
    <source>
        <dbReference type="Proteomes" id="UP000700059"/>
    </source>
</evidence>
<evidence type="ECO:0000313" key="1">
    <source>
        <dbReference type="EMBL" id="MBX7491032.1"/>
    </source>
</evidence>
<keyword evidence="2" id="KW-1185">Reference proteome</keyword>
<evidence type="ECO:0008006" key="3">
    <source>
        <dbReference type="Google" id="ProtNLM"/>
    </source>
</evidence>
<dbReference type="RefSeq" id="WP_221532693.1">
    <property type="nucleotide sequence ID" value="NZ_JAIGYP010000013.1"/>
</dbReference>
<proteinExistence type="predicted"/>
<dbReference type="EMBL" id="JAIGYQ010000007">
    <property type="protein sequence ID" value="MBX7491032.1"/>
    <property type="molecule type" value="Genomic_DNA"/>
</dbReference>
<gene>
    <name evidence="1" type="ORF">K4G57_06090</name>
</gene>
<dbReference type="Proteomes" id="UP000700059">
    <property type="component" value="Unassembled WGS sequence"/>
</dbReference>